<feature type="signal peptide" evidence="1">
    <location>
        <begin position="1"/>
        <end position="22"/>
    </location>
</feature>
<proteinExistence type="predicted"/>
<dbReference type="SUPFAM" id="SSF48452">
    <property type="entry name" value="TPR-like"/>
    <property type="match status" value="1"/>
</dbReference>
<dbReference type="EMBL" id="SJPR01000003">
    <property type="protein sequence ID" value="TWT96957.1"/>
    <property type="molecule type" value="Genomic_DNA"/>
</dbReference>
<organism evidence="2 3">
    <name type="scientific">Botrimarina colliarenosi</name>
    <dbReference type="NCBI Taxonomy" id="2528001"/>
    <lineage>
        <taxon>Bacteria</taxon>
        <taxon>Pseudomonadati</taxon>
        <taxon>Planctomycetota</taxon>
        <taxon>Planctomycetia</taxon>
        <taxon>Pirellulales</taxon>
        <taxon>Lacipirellulaceae</taxon>
        <taxon>Botrimarina</taxon>
    </lineage>
</organism>
<dbReference type="AlphaFoldDB" id="A0A5C6AC34"/>
<sequence precursor="true">MTRLTTTAVLLLAILALVGCGASGPTAQRRDANRLATEGEAKLSDGDAAGAAADLGAALEQGGLNPDIYEQTITLRAIALAQTGEIDQALASLEPVIEQGSAVDVALAAKAYVLQKKGDTAGAKQAFAQARRLNRTVKPFTDRPNL</sequence>
<dbReference type="RefSeq" id="WP_146445456.1">
    <property type="nucleotide sequence ID" value="NZ_SJPR01000003.1"/>
</dbReference>
<protein>
    <recommendedName>
        <fullName evidence="4">Tetratricopeptide repeat protein</fullName>
    </recommendedName>
</protein>
<feature type="chain" id="PRO_5022791684" description="Tetratricopeptide repeat protein" evidence="1">
    <location>
        <begin position="23"/>
        <end position="146"/>
    </location>
</feature>
<dbReference type="InterPro" id="IPR011990">
    <property type="entry name" value="TPR-like_helical_dom_sf"/>
</dbReference>
<keyword evidence="1" id="KW-0732">Signal</keyword>
<dbReference type="Proteomes" id="UP000317421">
    <property type="component" value="Unassembled WGS sequence"/>
</dbReference>
<dbReference type="Gene3D" id="1.25.40.10">
    <property type="entry name" value="Tetratricopeptide repeat domain"/>
    <property type="match status" value="1"/>
</dbReference>
<evidence type="ECO:0000313" key="3">
    <source>
        <dbReference type="Proteomes" id="UP000317421"/>
    </source>
</evidence>
<gene>
    <name evidence="2" type="ORF">Pla108_27340</name>
</gene>
<dbReference type="PROSITE" id="PS51257">
    <property type="entry name" value="PROKAR_LIPOPROTEIN"/>
    <property type="match status" value="1"/>
</dbReference>
<evidence type="ECO:0000313" key="2">
    <source>
        <dbReference type="EMBL" id="TWT96957.1"/>
    </source>
</evidence>
<keyword evidence="3" id="KW-1185">Reference proteome</keyword>
<evidence type="ECO:0008006" key="4">
    <source>
        <dbReference type="Google" id="ProtNLM"/>
    </source>
</evidence>
<reference evidence="2 3" key="1">
    <citation type="submission" date="2019-02" db="EMBL/GenBank/DDBJ databases">
        <title>Deep-cultivation of Planctomycetes and their phenomic and genomic characterization uncovers novel biology.</title>
        <authorList>
            <person name="Wiegand S."/>
            <person name="Jogler M."/>
            <person name="Boedeker C."/>
            <person name="Pinto D."/>
            <person name="Vollmers J."/>
            <person name="Rivas-Marin E."/>
            <person name="Kohn T."/>
            <person name="Peeters S.H."/>
            <person name="Heuer A."/>
            <person name="Rast P."/>
            <person name="Oberbeckmann S."/>
            <person name="Bunk B."/>
            <person name="Jeske O."/>
            <person name="Meyerdierks A."/>
            <person name="Storesund J.E."/>
            <person name="Kallscheuer N."/>
            <person name="Luecker S."/>
            <person name="Lage O.M."/>
            <person name="Pohl T."/>
            <person name="Merkel B.J."/>
            <person name="Hornburger P."/>
            <person name="Mueller R.-W."/>
            <person name="Bruemmer F."/>
            <person name="Labrenz M."/>
            <person name="Spormann A.M."/>
            <person name="Op Den Camp H."/>
            <person name="Overmann J."/>
            <person name="Amann R."/>
            <person name="Jetten M.S.M."/>
            <person name="Mascher T."/>
            <person name="Medema M.H."/>
            <person name="Devos D.P."/>
            <person name="Kaster A.-K."/>
            <person name="Ovreas L."/>
            <person name="Rohde M."/>
            <person name="Galperin M.Y."/>
            <person name="Jogler C."/>
        </authorList>
    </citation>
    <scope>NUCLEOTIDE SEQUENCE [LARGE SCALE GENOMIC DNA]</scope>
    <source>
        <strain evidence="2 3">Pla108</strain>
    </source>
</reference>
<evidence type="ECO:0000256" key="1">
    <source>
        <dbReference type="SAM" id="SignalP"/>
    </source>
</evidence>
<accession>A0A5C6AC34</accession>
<comment type="caution">
    <text evidence="2">The sequence shown here is derived from an EMBL/GenBank/DDBJ whole genome shotgun (WGS) entry which is preliminary data.</text>
</comment>
<name>A0A5C6AC34_9BACT</name>